<gene>
    <name evidence="2" type="ORF">EZS28_048091</name>
</gene>
<proteinExistence type="predicted"/>
<reference evidence="2 3" key="1">
    <citation type="submission" date="2019-03" db="EMBL/GenBank/DDBJ databases">
        <title>Single cell metagenomics reveals metabolic interactions within the superorganism composed of flagellate Streblomastix strix and complex community of Bacteroidetes bacteria on its surface.</title>
        <authorList>
            <person name="Treitli S.C."/>
            <person name="Kolisko M."/>
            <person name="Husnik F."/>
            <person name="Keeling P."/>
            <person name="Hampl V."/>
        </authorList>
    </citation>
    <scope>NUCLEOTIDE SEQUENCE [LARGE SCALE GENOMIC DNA]</scope>
    <source>
        <strain evidence="2">ST1C</strain>
    </source>
</reference>
<feature type="region of interest" description="Disordered" evidence="1">
    <location>
        <begin position="1"/>
        <end position="23"/>
    </location>
</feature>
<dbReference type="EMBL" id="SNRW01033053">
    <property type="protein sequence ID" value="KAA6356383.1"/>
    <property type="molecule type" value="Genomic_DNA"/>
</dbReference>
<dbReference type="Proteomes" id="UP000324800">
    <property type="component" value="Unassembled WGS sequence"/>
</dbReference>
<accession>A0A5J4TF29</accession>
<organism evidence="2 3">
    <name type="scientific">Streblomastix strix</name>
    <dbReference type="NCBI Taxonomy" id="222440"/>
    <lineage>
        <taxon>Eukaryota</taxon>
        <taxon>Metamonada</taxon>
        <taxon>Preaxostyla</taxon>
        <taxon>Oxymonadida</taxon>
        <taxon>Streblomastigidae</taxon>
        <taxon>Streblomastix</taxon>
    </lineage>
</organism>
<evidence type="ECO:0000313" key="2">
    <source>
        <dbReference type="EMBL" id="KAA6356383.1"/>
    </source>
</evidence>
<dbReference type="AlphaFoldDB" id="A0A5J4TF29"/>
<comment type="caution">
    <text evidence="2">The sequence shown here is derived from an EMBL/GenBank/DDBJ whole genome shotgun (WGS) entry which is preliminary data.</text>
</comment>
<protein>
    <submittedName>
        <fullName evidence="2">Uncharacterized protein</fullName>
    </submittedName>
</protein>
<evidence type="ECO:0000256" key="1">
    <source>
        <dbReference type="SAM" id="MobiDB-lite"/>
    </source>
</evidence>
<name>A0A5J4TF29_9EUKA</name>
<sequence length="119" mass="13924">MIPLTEETNQENGQDQQVNRDRETIKVQEKLEWASIEMRMGMKLEVNRKLKDEEPLEEEIRTNKEEDKATKIEINHIKKDIERRKSTTNILSKTSTGQRVGQIGIEHFNMTIEVEMNAG</sequence>
<feature type="compositionally biased region" description="Polar residues" evidence="1">
    <location>
        <begin position="1"/>
        <end position="17"/>
    </location>
</feature>
<evidence type="ECO:0000313" key="3">
    <source>
        <dbReference type="Proteomes" id="UP000324800"/>
    </source>
</evidence>